<name>A0AA39XXQ0_9PEZI</name>
<organism evidence="1 2">
    <name type="scientific">Cercophora newfieldiana</name>
    <dbReference type="NCBI Taxonomy" id="92897"/>
    <lineage>
        <taxon>Eukaryota</taxon>
        <taxon>Fungi</taxon>
        <taxon>Dikarya</taxon>
        <taxon>Ascomycota</taxon>
        <taxon>Pezizomycotina</taxon>
        <taxon>Sordariomycetes</taxon>
        <taxon>Sordariomycetidae</taxon>
        <taxon>Sordariales</taxon>
        <taxon>Lasiosphaeriaceae</taxon>
        <taxon>Cercophora</taxon>
    </lineage>
</organism>
<comment type="caution">
    <text evidence="1">The sequence shown here is derived from an EMBL/GenBank/DDBJ whole genome shotgun (WGS) entry which is preliminary data.</text>
</comment>
<dbReference type="EMBL" id="JAULSV010000006">
    <property type="protein sequence ID" value="KAK0642168.1"/>
    <property type="molecule type" value="Genomic_DNA"/>
</dbReference>
<accession>A0AA39XXQ0</accession>
<protein>
    <submittedName>
        <fullName evidence="1">Uncharacterized protein</fullName>
    </submittedName>
</protein>
<dbReference type="Proteomes" id="UP001174936">
    <property type="component" value="Unassembled WGS sequence"/>
</dbReference>
<keyword evidence="2" id="KW-1185">Reference proteome</keyword>
<gene>
    <name evidence="1" type="ORF">B0T16DRAFT_225574</name>
</gene>
<proteinExistence type="predicted"/>
<evidence type="ECO:0000313" key="1">
    <source>
        <dbReference type="EMBL" id="KAK0642168.1"/>
    </source>
</evidence>
<dbReference type="AlphaFoldDB" id="A0AA39XXQ0"/>
<reference evidence="1" key="1">
    <citation type="submission" date="2023-06" db="EMBL/GenBank/DDBJ databases">
        <title>Genome-scale phylogeny and comparative genomics of the fungal order Sordariales.</title>
        <authorList>
            <consortium name="Lawrence Berkeley National Laboratory"/>
            <person name="Hensen N."/>
            <person name="Bonometti L."/>
            <person name="Westerberg I."/>
            <person name="Brannstrom I.O."/>
            <person name="Guillou S."/>
            <person name="Cros-Aarteil S."/>
            <person name="Calhoun S."/>
            <person name="Haridas S."/>
            <person name="Kuo A."/>
            <person name="Mondo S."/>
            <person name="Pangilinan J."/>
            <person name="Riley R."/>
            <person name="Labutti K."/>
            <person name="Andreopoulos B."/>
            <person name="Lipzen A."/>
            <person name="Chen C."/>
            <person name="Yanf M."/>
            <person name="Daum C."/>
            <person name="Ng V."/>
            <person name="Clum A."/>
            <person name="Steindorff A."/>
            <person name="Ohm R."/>
            <person name="Martin F."/>
            <person name="Silar P."/>
            <person name="Natvig D."/>
            <person name="Lalanne C."/>
            <person name="Gautier V."/>
            <person name="Ament-Velasquez S.L."/>
            <person name="Kruys A."/>
            <person name="Hutchinson M.I."/>
            <person name="Powell A.J."/>
            <person name="Barry K."/>
            <person name="Miller A.N."/>
            <person name="Grigoriev I.V."/>
            <person name="Debuchy R."/>
            <person name="Gladieux P."/>
            <person name="Thoren M.H."/>
            <person name="Johannesson H."/>
        </authorList>
    </citation>
    <scope>NUCLEOTIDE SEQUENCE</scope>
    <source>
        <strain evidence="1">SMH2532-1</strain>
    </source>
</reference>
<sequence length="92" mass="10299">MMISKFLFFMVLAREPPLYTQSEQAIAEGRHLCELSSSRNSITKPSASNVIVIKTHCEHQRTIEEKTFPGPFEMTGSAALQCFPSALHQISD</sequence>
<evidence type="ECO:0000313" key="2">
    <source>
        <dbReference type="Proteomes" id="UP001174936"/>
    </source>
</evidence>